<keyword evidence="2" id="KW-1185">Reference proteome</keyword>
<reference evidence="1 2" key="1">
    <citation type="submission" date="2015-03" db="EMBL/GenBank/DDBJ databases">
        <authorList>
            <person name="Krishnan R."/>
            <person name="Midha S."/>
            <person name="Patil P.B."/>
            <person name="Rameshkumar N."/>
        </authorList>
    </citation>
    <scope>NUCLEOTIDE SEQUENCE [LARGE SCALE GENOMIC DNA]</scope>
    <source>
        <strain evidence="1 2">L1E11</strain>
    </source>
</reference>
<sequence>MAESPLAPSSPPSQCCDEPLLFAMRDNYHAFSMPLTTIMGCVAIAEARGILPPLPESWWIEVQNQYQWPVAQWRQAGLASLAPPTP</sequence>
<evidence type="ECO:0000313" key="2">
    <source>
        <dbReference type="Proteomes" id="UP000248090"/>
    </source>
</evidence>
<proteinExistence type="predicted"/>
<evidence type="ECO:0000313" key="1">
    <source>
        <dbReference type="EMBL" id="PXF30454.1"/>
    </source>
</evidence>
<dbReference type="Proteomes" id="UP000248090">
    <property type="component" value="Unassembled WGS sequence"/>
</dbReference>
<accession>A0ABX5LUW3</accession>
<gene>
    <name evidence="1" type="ORF">WH50_15260</name>
</gene>
<protein>
    <submittedName>
        <fullName evidence="1">Uncharacterized protein</fullName>
    </submittedName>
</protein>
<comment type="caution">
    <text evidence="1">The sequence shown here is derived from an EMBL/GenBank/DDBJ whole genome shotgun (WGS) entry which is preliminary data.</text>
</comment>
<dbReference type="EMBL" id="LAPT01000076">
    <property type="protein sequence ID" value="PXF30454.1"/>
    <property type="molecule type" value="Genomic_DNA"/>
</dbReference>
<organism evidence="1 2">
    <name type="scientific">Pokkaliibacter plantistimulans</name>
    <dbReference type="NCBI Taxonomy" id="1635171"/>
    <lineage>
        <taxon>Bacteria</taxon>
        <taxon>Pseudomonadati</taxon>
        <taxon>Pseudomonadota</taxon>
        <taxon>Gammaproteobacteria</taxon>
        <taxon>Oceanospirillales</taxon>
        <taxon>Balneatrichaceae</taxon>
        <taxon>Pokkaliibacter</taxon>
    </lineage>
</organism>
<name>A0ABX5LUW3_9GAMM</name>